<evidence type="ECO:0000313" key="2">
    <source>
        <dbReference type="EMBL" id="MFE9174254.1"/>
    </source>
</evidence>
<proteinExistence type="predicted"/>
<feature type="region of interest" description="Disordered" evidence="1">
    <location>
        <begin position="93"/>
        <end position="126"/>
    </location>
</feature>
<dbReference type="InterPro" id="IPR046151">
    <property type="entry name" value="DUF6153"/>
</dbReference>
<reference evidence="2 3" key="1">
    <citation type="submission" date="2024-10" db="EMBL/GenBank/DDBJ databases">
        <title>The Natural Products Discovery Center: Release of the First 8490 Sequenced Strains for Exploring Actinobacteria Biosynthetic Diversity.</title>
        <authorList>
            <person name="Kalkreuter E."/>
            <person name="Kautsar S.A."/>
            <person name="Yang D."/>
            <person name="Bader C.D."/>
            <person name="Teijaro C.N."/>
            <person name="Fluegel L."/>
            <person name="Davis C.M."/>
            <person name="Simpson J.R."/>
            <person name="Lauterbach L."/>
            <person name="Steele A.D."/>
            <person name="Gui C."/>
            <person name="Meng S."/>
            <person name="Li G."/>
            <person name="Viehrig K."/>
            <person name="Ye F."/>
            <person name="Su P."/>
            <person name="Kiefer A.F."/>
            <person name="Nichols A."/>
            <person name="Cepeda A.J."/>
            <person name="Yan W."/>
            <person name="Fan B."/>
            <person name="Jiang Y."/>
            <person name="Adhikari A."/>
            <person name="Zheng C.-J."/>
            <person name="Schuster L."/>
            <person name="Cowan T.M."/>
            <person name="Smanski M.J."/>
            <person name="Chevrette M.G."/>
            <person name="De Carvalho L.P.S."/>
            <person name="Shen B."/>
        </authorList>
    </citation>
    <scope>NUCLEOTIDE SEQUENCE [LARGE SCALE GENOMIC DNA]</scope>
    <source>
        <strain evidence="2 3">NPDC007147</strain>
    </source>
</reference>
<dbReference type="Pfam" id="PF19650">
    <property type="entry name" value="DUF6153"/>
    <property type="match status" value="1"/>
</dbReference>
<dbReference type="EMBL" id="JBIAFJ010000049">
    <property type="protein sequence ID" value="MFE9174254.1"/>
    <property type="molecule type" value="Genomic_DNA"/>
</dbReference>
<protein>
    <submittedName>
        <fullName evidence="2">DUF6153 family protein</fullName>
    </submittedName>
</protein>
<evidence type="ECO:0000313" key="3">
    <source>
        <dbReference type="Proteomes" id="UP001601197"/>
    </source>
</evidence>
<accession>A0ABW6L2C4</accession>
<dbReference type="RefSeq" id="WP_388353925.1">
    <property type="nucleotide sequence ID" value="NZ_JBIAFJ010000049.1"/>
</dbReference>
<name>A0ABW6L2C4_9ACTN</name>
<keyword evidence="3" id="KW-1185">Reference proteome</keyword>
<sequence>MTVRAQLRRASAPLMWSPALLVLGLLVGLVGMHGLAPGGATTVTGHHFSAAAHADMAVMSAQSVCHDDGDGTGRAHHADAACSSGAVGAGPALPVLLPDPAGQTASPVGGRRSMEAEPEGSRAPPSLAELQLLRI</sequence>
<comment type="caution">
    <text evidence="2">The sequence shown here is derived from an EMBL/GenBank/DDBJ whole genome shotgun (WGS) entry which is preliminary data.</text>
</comment>
<gene>
    <name evidence="2" type="ORF">ACFYNZ_33265</name>
</gene>
<evidence type="ECO:0000256" key="1">
    <source>
        <dbReference type="SAM" id="MobiDB-lite"/>
    </source>
</evidence>
<dbReference type="Proteomes" id="UP001601197">
    <property type="component" value="Unassembled WGS sequence"/>
</dbReference>
<organism evidence="2 3">
    <name type="scientific">Streptomyces kebangsaanensis</name>
    <dbReference type="NCBI Taxonomy" id="864058"/>
    <lineage>
        <taxon>Bacteria</taxon>
        <taxon>Bacillati</taxon>
        <taxon>Actinomycetota</taxon>
        <taxon>Actinomycetes</taxon>
        <taxon>Kitasatosporales</taxon>
        <taxon>Streptomycetaceae</taxon>
        <taxon>Streptomyces</taxon>
    </lineage>
</organism>